<comment type="caution">
    <text evidence="1">The sequence shown here is derived from an EMBL/GenBank/DDBJ whole genome shotgun (WGS) entry which is preliminary data.</text>
</comment>
<proteinExistence type="predicted"/>
<dbReference type="EMBL" id="JAVDTF010000006">
    <property type="protein sequence ID" value="MDR6786122.1"/>
    <property type="molecule type" value="Genomic_DNA"/>
</dbReference>
<gene>
    <name evidence="1" type="ORF">J2X78_004715</name>
</gene>
<name>A0ACC6L3Z3_9SPHI</name>
<reference evidence="1" key="1">
    <citation type="submission" date="2023-07" db="EMBL/GenBank/DDBJ databases">
        <title>Sorghum-associated microbial communities from plants grown in Nebraska, USA.</title>
        <authorList>
            <person name="Schachtman D."/>
        </authorList>
    </citation>
    <scope>NUCLEOTIDE SEQUENCE</scope>
    <source>
        <strain evidence="1">2697</strain>
    </source>
</reference>
<keyword evidence="2" id="KW-1185">Reference proteome</keyword>
<evidence type="ECO:0000313" key="1">
    <source>
        <dbReference type="EMBL" id="MDR6786122.1"/>
    </source>
</evidence>
<evidence type="ECO:0000313" key="2">
    <source>
        <dbReference type="Proteomes" id="UP001246858"/>
    </source>
</evidence>
<accession>A0ACC6L3Z3</accession>
<dbReference type="Proteomes" id="UP001246858">
    <property type="component" value="Unassembled WGS sequence"/>
</dbReference>
<sequence length="61" mass="6886">MKTGKPNIISLEQFKDKHYGKAGTEKRMVLEAGYENFKIGALIREGRLIPENLPPMAVRAE</sequence>
<organism evidence="1 2">
    <name type="scientific">Pedobacter africanus</name>
    <dbReference type="NCBI Taxonomy" id="151894"/>
    <lineage>
        <taxon>Bacteria</taxon>
        <taxon>Pseudomonadati</taxon>
        <taxon>Bacteroidota</taxon>
        <taxon>Sphingobacteriia</taxon>
        <taxon>Sphingobacteriales</taxon>
        <taxon>Sphingobacteriaceae</taxon>
        <taxon>Pedobacter</taxon>
    </lineage>
</organism>
<protein>
    <submittedName>
        <fullName evidence="1">Uncharacterized protein</fullName>
    </submittedName>
</protein>